<dbReference type="InterPro" id="IPR001452">
    <property type="entry name" value="SH3_domain"/>
</dbReference>
<dbReference type="PROSITE" id="PS50002">
    <property type="entry name" value="SH3"/>
    <property type="match status" value="1"/>
</dbReference>
<dbReference type="InterPro" id="IPR020590">
    <property type="entry name" value="Guanylate_kinase_CS"/>
</dbReference>
<dbReference type="Gene3D" id="3.40.50.300">
    <property type="entry name" value="P-loop containing nucleotide triphosphate hydrolases"/>
    <property type="match status" value="1"/>
</dbReference>
<evidence type="ECO:0000256" key="3">
    <source>
        <dbReference type="PROSITE-ProRule" id="PRU00192"/>
    </source>
</evidence>
<dbReference type="Proteomes" id="UP000683360">
    <property type="component" value="Unassembled WGS sequence"/>
</dbReference>
<evidence type="ECO:0000256" key="4">
    <source>
        <dbReference type="SAM" id="MobiDB-lite"/>
    </source>
</evidence>
<dbReference type="InterPro" id="IPR036028">
    <property type="entry name" value="SH3-like_dom_sf"/>
</dbReference>
<feature type="domain" description="Guanylate kinase-like" evidence="6">
    <location>
        <begin position="122"/>
        <end position="189"/>
    </location>
</feature>
<comment type="similarity">
    <text evidence="1">Belongs to the MAGUK family.</text>
</comment>
<dbReference type="SUPFAM" id="SSF50044">
    <property type="entry name" value="SH3-domain"/>
    <property type="match status" value="1"/>
</dbReference>
<dbReference type="InterPro" id="IPR050716">
    <property type="entry name" value="MAGUK"/>
</dbReference>
<organism evidence="7 8">
    <name type="scientific">Mytilus edulis</name>
    <name type="common">Blue mussel</name>
    <dbReference type="NCBI Taxonomy" id="6550"/>
    <lineage>
        <taxon>Eukaryota</taxon>
        <taxon>Metazoa</taxon>
        <taxon>Spiralia</taxon>
        <taxon>Lophotrochozoa</taxon>
        <taxon>Mollusca</taxon>
        <taxon>Bivalvia</taxon>
        <taxon>Autobranchia</taxon>
        <taxon>Pteriomorphia</taxon>
        <taxon>Mytilida</taxon>
        <taxon>Mytiloidea</taxon>
        <taxon>Mytilidae</taxon>
        <taxon>Mytilinae</taxon>
        <taxon>Mytilus</taxon>
    </lineage>
</organism>
<keyword evidence="8" id="KW-1185">Reference proteome</keyword>
<dbReference type="Pfam" id="PF07653">
    <property type="entry name" value="SH3_2"/>
    <property type="match status" value="1"/>
</dbReference>
<dbReference type="SUPFAM" id="SSF52540">
    <property type="entry name" value="P-loop containing nucleoside triphosphate hydrolases"/>
    <property type="match status" value="1"/>
</dbReference>
<evidence type="ECO:0000313" key="7">
    <source>
        <dbReference type="EMBL" id="CAG2217790.1"/>
    </source>
</evidence>
<dbReference type="Pfam" id="PF00625">
    <property type="entry name" value="Guanylate_kin"/>
    <property type="match status" value="1"/>
</dbReference>
<keyword evidence="2 3" id="KW-0728">SH3 domain</keyword>
<sequence>MKAHFNYDPLKDRLIPSKDAGLTFSDGDILHILTSEDPNWWQARRVVKDGEGPTGLIPSQQLEEKRKAFVQPDYDYSKSSLLCGLKRRKKKKINYTSSKNKEFDKCEITIYEEVTKMPPFQRKTLVLVGASGVGRRALKQKLLKDDPRRFGAVMPHTSRAPREGEVHGKGYYFTDREGMDEEIREGKLH</sequence>
<feature type="domain" description="SH3" evidence="5">
    <location>
        <begin position="1"/>
        <end position="67"/>
    </location>
</feature>
<evidence type="ECO:0000259" key="5">
    <source>
        <dbReference type="PROSITE" id="PS50002"/>
    </source>
</evidence>
<dbReference type="InterPro" id="IPR008145">
    <property type="entry name" value="GK/Ca_channel_bsu"/>
</dbReference>
<protein>
    <submittedName>
        <fullName evidence="7">Peripheral plasma membrane protein CASK,MAGUK p55 subfamily member 2,MAGUK p55 subfamily member 6,55 kDa erythrocyte membrane protein</fullName>
    </submittedName>
</protein>
<dbReference type="AlphaFoldDB" id="A0A8S3SFG5"/>
<feature type="region of interest" description="Disordered" evidence="4">
    <location>
        <begin position="152"/>
        <end position="171"/>
    </location>
</feature>
<dbReference type="PROSITE" id="PS00856">
    <property type="entry name" value="GUANYLATE_KINASE_1"/>
    <property type="match status" value="1"/>
</dbReference>
<proteinExistence type="inferred from homology"/>
<comment type="caution">
    <text evidence="7">The sequence shown here is derived from an EMBL/GenBank/DDBJ whole genome shotgun (WGS) entry which is preliminary data.</text>
</comment>
<evidence type="ECO:0000256" key="2">
    <source>
        <dbReference type="ARBA" id="ARBA00022443"/>
    </source>
</evidence>
<dbReference type="InterPro" id="IPR027417">
    <property type="entry name" value="P-loop_NTPase"/>
</dbReference>
<dbReference type="CDD" id="cd11862">
    <property type="entry name" value="SH3_MPP"/>
    <property type="match status" value="1"/>
</dbReference>
<evidence type="ECO:0000256" key="1">
    <source>
        <dbReference type="ARBA" id="ARBA00007014"/>
    </source>
</evidence>
<dbReference type="EMBL" id="CAJPWZ010001576">
    <property type="protein sequence ID" value="CAG2217790.1"/>
    <property type="molecule type" value="Genomic_DNA"/>
</dbReference>
<dbReference type="OrthoDB" id="65789at2759"/>
<dbReference type="PROSITE" id="PS50052">
    <property type="entry name" value="GUANYLATE_KINASE_2"/>
    <property type="match status" value="1"/>
</dbReference>
<dbReference type="InterPro" id="IPR008144">
    <property type="entry name" value="Guanylate_kin-like_dom"/>
</dbReference>
<dbReference type="PANTHER" id="PTHR23122">
    <property type="entry name" value="MEMBRANE-ASSOCIATED GUANYLATE KINASE MAGUK"/>
    <property type="match status" value="1"/>
</dbReference>
<dbReference type="Gene3D" id="2.30.30.40">
    <property type="entry name" value="SH3 Domains"/>
    <property type="match status" value="1"/>
</dbReference>
<accession>A0A8S3SFG5</accession>
<evidence type="ECO:0000313" key="8">
    <source>
        <dbReference type="Proteomes" id="UP000683360"/>
    </source>
</evidence>
<name>A0A8S3SFG5_MYTED</name>
<gene>
    <name evidence="7" type="ORF">MEDL_31446</name>
</gene>
<dbReference type="SMART" id="SM00326">
    <property type="entry name" value="SH3"/>
    <property type="match status" value="1"/>
</dbReference>
<reference evidence="7" key="1">
    <citation type="submission" date="2021-03" db="EMBL/GenBank/DDBJ databases">
        <authorList>
            <person name="Bekaert M."/>
        </authorList>
    </citation>
    <scope>NUCLEOTIDE SEQUENCE</scope>
</reference>
<evidence type="ECO:0000259" key="6">
    <source>
        <dbReference type="PROSITE" id="PS50052"/>
    </source>
</evidence>